<dbReference type="Pfam" id="PF13379">
    <property type="entry name" value="NMT1_2"/>
    <property type="match status" value="1"/>
</dbReference>
<dbReference type="GO" id="GO:0042626">
    <property type="term" value="F:ATPase-coupled transmembrane transporter activity"/>
    <property type="evidence" value="ECO:0007669"/>
    <property type="project" value="InterPro"/>
</dbReference>
<dbReference type="NCBIfam" id="TIGR01728">
    <property type="entry name" value="SsuA_fam"/>
    <property type="match status" value="1"/>
</dbReference>
<dbReference type="GO" id="GO:0042597">
    <property type="term" value="C:periplasmic space"/>
    <property type="evidence" value="ECO:0007669"/>
    <property type="project" value="UniProtKB-SubCell"/>
</dbReference>
<organism evidence="9 10">
    <name type="scientific">Isachenkonia alkalipeptolytica</name>
    <dbReference type="NCBI Taxonomy" id="2565777"/>
    <lineage>
        <taxon>Bacteria</taxon>
        <taxon>Bacillati</taxon>
        <taxon>Bacillota</taxon>
        <taxon>Clostridia</taxon>
        <taxon>Eubacteriales</taxon>
        <taxon>Clostridiaceae</taxon>
        <taxon>Isachenkonia</taxon>
    </lineage>
</organism>
<sequence length="338" mass="36858">MIQANGKNTSFKKKAVRNKVLLGIIAVLLLGVLAGCEIGAASKEEVNIGYFPNLSHAGGIVGMSEGIYQDALEDYNVKEMTFPNGSLFMDSLSTGQIDIGFVGPGPVLNRYLQGGEVVILGNSTNAGNVLVLREGLEYNGPEDLAGLTIATASTGCTHDLLLRKMLDEEGMAVEENGGTVKRLPQRPATNIGMMEQGQIDGALVSEPWASMMEAQGVGEVVVEFDEVPWEGEVPATVIAARRDFVEENPDIVEAFLKAHEESVAFVNENEEESIEILQSEIKRITDQELEFDTLKSSLNRVVFTPDLDQQVVTEFAELLTDLGFVDSDRDLQDIFWER</sequence>
<dbReference type="AlphaFoldDB" id="A0AA43XKH2"/>
<dbReference type="GO" id="GO:0005886">
    <property type="term" value="C:plasma membrane"/>
    <property type="evidence" value="ECO:0007669"/>
    <property type="project" value="UniProtKB-SubCell"/>
</dbReference>
<keyword evidence="5" id="KW-1003">Cell membrane</keyword>
<dbReference type="Proteomes" id="UP000449710">
    <property type="component" value="Unassembled WGS sequence"/>
</dbReference>
<evidence type="ECO:0000256" key="4">
    <source>
        <dbReference type="ARBA" id="ARBA00022448"/>
    </source>
</evidence>
<dbReference type="CDD" id="cd13553">
    <property type="entry name" value="PBP2_NrtA_CpmA_like"/>
    <property type="match status" value="1"/>
</dbReference>
<dbReference type="InterPro" id="IPR044527">
    <property type="entry name" value="NrtA/CpmA_ABC-bd_dom"/>
</dbReference>
<keyword evidence="10" id="KW-1185">Reference proteome</keyword>
<comment type="caution">
    <text evidence="9">The sequence shown here is derived from an EMBL/GenBank/DDBJ whole genome shotgun (WGS) entry which is preliminary data.</text>
</comment>
<dbReference type="PANTHER" id="PTHR30024:SF47">
    <property type="entry name" value="TAURINE-BINDING PERIPLASMIC PROTEIN"/>
    <property type="match status" value="1"/>
</dbReference>
<dbReference type="RefSeq" id="WP_160720743.1">
    <property type="nucleotide sequence ID" value="NZ_SUMG01000007.1"/>
</dbReference>
<comment type="subcellular location">
    <subcellularLocation>
        <location evidence="2">Cell inner membrane</location>
    </subcellularLocation>
    <subcellularLocation>
        <location evidence="1">Periplasm</location>
    </subcellularLocation>
</comment>
<evidence type="ECO:0000313" key="10">
    <source>
        <dbReference type="Proteomes" id="UP000449710"/>
    </source>
</evidence>
<gene>
    <name evidence="9" type="ORF">ISALK_07335</name>
</gene>
<dbReference type="SUPFAM" id="SSF53850">
    <property type="entry name" value="Periplasmic binding protein-like II"/>
    <property type="match status" value="1"/>
</dbReference>
<evidence type="ECO:0000256" key="3">
    <source>
        <dbReference type="ARBA" id="ARBA00010742"/>
    </source>
</evidence>
<evidence type="ECO:0000256" key="7">
    <source>
        <dbReference type="ARBA" id="ARBA00022729"/>
    </source>
</evidence>
<protein>
    <submittedName>
        <fullName evidence="9">ABC transporter substrate-binding protein</fullName>
    </submittedName>
</protein>
<keyword evidence="6" id="KW-0997">Cell inner membrane</keyword>
<accession>A0AA43XKH2</accession>
<evidence type="ECO:0000256" key="8">
    <source>
        <dbReference type="ARBA" id="ARBA00023136"/>
    </source>
</evidence>
<dbReference type="InterPro" id="IPR010067">
    <property type="entry name" value="ABC_SsuA_sub-bd"/>
</dbReference>
<name>A0AA43XKH2_9CLOT</name>
<evidence type="ECO:0000256" key="2">
    <source>
        <dbReference type="ARBA" id="ARBA00004533"/>
    </source>
</evidence>
<evidence type="ECO:0000313" key="9">
    <source>
        <dbReference type="EMBL" id="NBG88312.1"/>
    </source>
</evidence>
<dbReference type="PANTHER" id="PTHR30024">
    <property type="entry name" value="ALIPHATIC SULFONATES-BINDING PROTEIN-RELATED"/>
    <property type="match status" value="1"/>
</dbReference>
<evidence type="ECO:0000256" key="1">
    <source>
        <dbReference type="ARBA" id="ARBA00004418"/>
    </source>
</evidence>
<keyword evidence="8" id="KW-0472">Membrane</keyword>
<keyword evidence="7" id="KW-0732">Signal</keyword>
<dbReference type="Gene3D" id="3.40.190.10">
    <property type="entry name" value="Periplasmic binding protein-like II"/>
    <property type="match status" value="2"/>
</dbReference>
<reference evidence="9 10" key="1">
    <citation type="submission" date="2019-04" db="EMBL/GenBank/DDBJ databases">
        <title>Isachenkonia alkalipeptolytica gen. nov. sp. nov. a new anaerobic, alkiliphilic organothrophic bacterium capable to reduce synthesized ferrihydrite isolated from a soda lake.</title>
        <authorList>
            <person name="Toshchakov S.V."/>
            <person name="Zavarzina D.G."/>
            <person name="Zhilina T.N."/>
            <person name="Kostrikina N.A."/>
            <person name="Kublanov I.V."/>
        </authorList>
    </citation>
    <scope>NUCLEOTIDE SEQUENCE [LARGE SCALE GENOMIC DNA]</scope>
    <source>
        <strain evidence="9 10">Z-1701</strain>
    </source>
</reference>
<evidence type="ECO:0000256" key="5">
    <source>
        <dbReference type="ARBA" id="ARBA00022475"/>
    </source>
</evidence>
<comment type="similarity">
    <text evidence="3">Belongs to the bacterial solute-binding protein SsuA/TauA family.</text>
</comment>
<keyword evidence="4" id="KW-0813">Transport</keyword>
<evidence type="ECO:0000256" key="6">
    <source>
        <dbReference type="ARBA" id="ARBA00022519"/>
    </source>
</evidence>
<dbReference type="EMBL" id="SUMG01000007">
    <property type="protein sequence ID" value="NBG88312.1"/>
    <property type="molecule type" value="Genomic_DNA"/>
</dbReference>
<proteinExistence type="inferred from homology"/>